<evidence type="ECO:0000313" key="3">
    <source>
        <dbReference type="Proteomes" id="UP000634043"/>
    </source>
</evidence>
<protein>
    <recommendedName>
        <fullName evidence="1">Glycosyltransferase 2-like domain-containing protein</fullName>
    </recommendedName>
</protein>
<gene>
    <name evidence="2" type="ORF">GCM10011323_16160</name>
</gene>
<dbReference type="RefSeq" id="WP_188501039.1">
    <property type="nucleotide sequence ID" value="NZ_BMFP01000003.1"/>
</dbReference>
<proteinExistence type="predicted"/>
<feature type="domain" description="Glycosyltransferase 2-like" evidence="1">
    <location>
        <begin position="7"/>
        <end position="156"/>
    </location>
</feature>
<name>A0ABQ1W3V4_9BACT</name>
<keyword evidence="3" id="KW-1185">Reference proteome</keyword>
<sequence>MHKVKVSIITSLFRCEKYLVAFLNHLERISNVEECEIILVHNDPSEAELNILANFRNPGIEIEHIKVTREPLYSSWNRAIHKSKGEFLTIWNVDDVRLPTAIEDQKVALDNNKEAAIVYGDFTVVNEYGSTTGLRVTAPRFSRYDKSFFRNHHIGPFPMWRRNLHDSIGYFDEQFKLVADLDFQIRSAQKFQLLKLNKHLGYYLEGTAGNLSSNFSLQEVERTALHLRYSNYDLIFLTHLLSLDQIKVFNYKWFGKYHPVEEWSHTQSIKKVKNLPLLFFSIIRLPKHLAQKSIRTLRKYSGQYSLTFLSKRNTKPLI</sequence>
<dbReference type="Proteomes" id="UP000634043">
    <property type="component" value="Unassembled WGS sequence"/>
</dbReference>
<dbReference type="InterPro" id="IPR029044">
    <property type="entry name" value="Nucleotide-diphossugar_trans"/>
</dbReference>
<evidence type="ECO:0000259" key="1">
    <source>
        <dbReference type="Pfam" id="PF00535"/>
    </source>
</evidence>
<dbReference type="PANTHER" id="PTHR22916">
    <property type="entry name" value="GLYCOSYLTRANSFERASE"/>
    <property type="match status" value="1"/>
</dbReference>
<accession>A0ABQ1W3V4</accession>
<dbReference type="Pfam" id="PF00535">
    <property type="entry name" value="Glycos_transf_2"/>
    <property type="match status" value="1"/>
</dbReference>
<comment type="caution">
    <text evidence="2">The sequence shown here is derived from an EMBL/GenBank/DDBJ whole genome shotgun (WGS) entry which is preliminary data.</text>
</comment>
<evidence type="ECO:0000313" key="2">
    <source>
        <dbReference type="EMBL" id="GGG12485.1"/>
    </source>
</evidence>
<dbReference type="Gene3D" id="3.90.550.10">
    <property type="entry name" value="Spore Coat Polysaccharide Biosynthesis Protein SpsA, Chain A"/>
    <property type="match status" value="1"/>
</dbReference>
<dbReference type="InterPro" id="IPR001173">
    <property type="entry name" value="Glyco_trans_2-like"/>
</dbReference>
<dbReference type="EMBL" id="BMFP01000003">
    <property type="protein sequence ID" value="GGG12485.1"/>
    <property type="molecule type" value="Genomic_DNA"/>
</dbReference>
<organism evidence="2 3">
    <name type="scientific">Pontibacter amylolyticus</name>
    <dbReference type="NCBI Taxonomy" id="1424080"/>
    <lineage>
        <taxon>Bacteria</taxon>
        <taxon>Pseudomonadati</taxon>
        <taxon>Bacteroidota</taxon>
        <taxon>Cytophagia</taxon>
        <taxon>Cytophagales</taxon>
        <taxon>Hymenobacteraceae</taxon>
        <taxon>Pontibacter</taxon>
    </lineage>
</organism>
<dbReference type="SUPFAM" id="SSF53448">
    <property type="entry name" value="Nucleotide-diphospho-sugar transferases"/>
    <property type="match status" value="1"/>
</dbReference>
<reference evidence="3" key="1">
    <citation type="journal article" date="2019" name="Int. J. Syst. Evol. Microbiol.">
        <title>The Global Catalogue of Microorganisms (GCM) 10K type strain sequencing project: providing services to taxonomists for standard genome sequencing and annotation.</title>
        <authorList>
            <consortium name="The Broad Institute Genomics Platform"/>
            <consortium name="The Broad Institute Genome Sequencing Center for Infectious Disease"/>
            <person name="Wu L."/>
            <person name="Ma J."/>
        </authorList>
    </citation>
    <scope>NUCLEOTIDE SEQUENCE [LARGE SCALE GENOMIC DNA]</scope>
    <source>
        <strain evidence="3">CGMCC 1.12749</strain>
    </source>
</reference>
<dbReference type="PANTHER" id="PTHR22916:SF3">
    <property type="entry name" value="UDP-GLCNAC:BETAGAL BETA-1,3-N-ACETYLGLUCOSAMINYLTRANSFERASE-LIKE PROTEIN 1"/>
    <property type="match status" value="1"/>
</dbReference>